<dbReference type="GeneID" id="19973185"/>
<dbReference type="PANTHER" id="PTHR42106:SF1">
    <property type="match status" value="1"/>
</dbReference>
<evidence type="ECO:0000256" key="1">
    <source>
        <dbReference type="SAM" id="MobiDB-lite"/>
    </source>
</evidence>
<sequence>MSSTGIVTYPPSASSGYHSPAKSSLTEQLDSQNAGDRTPRSSHFSATTTPKPRSLSDAPKPALSPSPALRENRRVSKDDSSLALESPTTPRRSTFHARALSLTMPLKDSPSDLQQSTGSSSRTPLSPNLEPAHIYGSPASMLPRRSRGLDYTRACTNLHHSTLAESSPDASPVTNRINIPQRRSLGGSTVLDSPSNTASHMWSTIPERTALSSSVSSVNMLDSDSDSESTSDEDMGIDRESEDPMLNTPAASRLRGNLMGAGFNSPGTEWMNSTPPSTAQSNLMSFSSNLLSFRRRIRKGKSQHSSSSVSIKSSRPSPGPLSPGIVKSVEQNGYFGTGLTRKQVQSRRESLSLGTDELRLSDSEESSSKNGVMQSDMDVEGPRGVIRRAVTRRGNLLPKSKGFARIKAALIEESTPIDSEARREAEVIKQVQDTDPTFSPPINPTSDNIETSIEDSLASSLDKSAPLTFSQHAAKNSAAGLGFWHNNAFGIQDDRYRTPPPTLLPRESSSAVSDEMMDTSASMINTNGGMNGDNLALRNFQRSRSRSTTPLAAGAPTAGDVARRVNNKRRREDDFDLGDFVKRRAVSPGLSVQSSPVLPQSPIATAADKSWGKPPPKANGNGERSNSASSGSNGFKKGVGLQRMDETNDGLMSMSID</sequence>
<feature type="compositionally biased region" description="Polar residues" evidence="1">
    <location>
        <begin position="1"/>
        <end position="51"/>
    </location>
</feature>
<feature type="compositionally biased region" description="Polar residues" evidence="1">
    <location>
        <begin position="622"/>
        <end position="633"/>
    </location>
</feature>
<feature type="region of interest" description="Disordered" evidence="1">
    <location>
        <begin position="605"/>
        <end position="657"/>
    </location>
</feature>
<evidence type="ECO:0000313" key="3">
    <source>
        <dbReference type="Proteomes" id="UP000030752"/>
    </source>
</evidence>
<keyword evidence="3" id="KW-1185">Reference proteome</keyword>
<feature type="compositionally biased region" description="Basic and acidic residues" evidence="1">
    <location>
        <begin position="70"/>
        <end position="80"/>
    </location>
</feature>
<evidence type="ECO:0000313" key="2">
    <source>
        <dbReference type="EMBL" id="ETN39620.1"/>
    </source>
</evidence>
<dbReference type="STRING" id="1220924.W2RTH4"/>
<feature type="compositionally biased region" description="Polar residues" evidence="1">
    <location>
        <begin position="186"/>
        <end position="200"/>
    </location>
</feature>
<reference evidence="2 3" key="1">
    <citation type="submission" date="2013-03" db="EMBL/GenBank/DDBJ databases">
        <title>The Genome Sequence of Phialophora europaea CBS 101466.</title>
        <authorList>
            <consortium name="The Broad Institute Genomics Platform"/>
            <person name="Cuomo C."/>
            <person name="de Hoog S."/>
            <person name="Gorbushina A."/>
            <person name="Walker B."/>
            <person name="Young S.K."/>
            <person name="Zeng Q."/>
            <person name="Gargeya S."/>
            <person name="Fitzgerald M."/>
            <person name="Haas B."/>
            <person name="Abouelleil A."/>
            <person name="Allen A.W."/>
            <person name="Alvarado L."/>
            <person name="Arachchi H.M."/>
            <person name="Berlin A.M."/>
            <person name="Chapman S.B."/>
            <person name="Gainer-Dewar J."/>
            <person name="Goldberg J."/>
            <person name="Griggs A."/>
            <person name="Gujja S."/>
            <person name="Hansen M."/>
            <person name="Howarth C."/>
            <person name="Imamovic A."/>
            <person name="Ireland A."/>
            <person name="Larimer J."/>
            <person name="McCowan C."/>
            <person name="Murphy C."/>
            <person name="Pearson M."/>
            <person name="Poon T.W."/>
            <person name="Priest M."/>
            <person name="Roberts A."/>
            <person name="Saif S."/>
            <person name="Shea T."/>
            <person name="Sisk P."/>
            <person name="Sykes S."/>
            <person name="Wortman J."/>
            <person name="Nusbaum C."/>
            <person name="Birren B."/>
        </authorList>
    </citation>
    <scope>NUCLEOTIDE SEQUENCE [LARGE SCALE GENOMIC DNA]</scope>
    <source>
        <strain evidence="2 3">CBS 101466</strain>
    </source>
</reference>
<accession>W2RTH4</accession>
<dbReference type="VEuPathDB" id="FungiDB:HMPREF1541_05846"/>
<dbReference type="OrthoDB" id="340550at2759"/>
<proteinExistence type="predicted"/>
<name>W2RTH4_CYPE1</name>
<feature type="compositionally biased region" description="Basic and acidic residues" evidence="1">
    <location>
        <begin position="346"/>
        <end position="362"/>
    </location>
</feature>
<dbReference type="EMBL" id="KB822721">
    <property type="protein sequence ID" value="ETN39620.1"/>
    <property type="molecule type" value="Genomic_DNA"/>
</dbReference>
<dbReference type="AlphaFoldDB" id="W2RTH4"/>
<feature type="compositionally biased region" description="Polar residues" evidence="1">
    <location>
        <begin position="162"/>
        <end position="178"/>
    </location>
</feature>
<feature type="region of interest" description="Disordered" evidence="1">
    <location>
        <begin position="543"/>
        <end position="570"/>
    </location>
</feature>
<feature type="compositionally biased region" description="Polar residues" evidence="1">
    <location>
        <begin position="111"/>
        <end position="126"/>
    </location>
</feature>
<feature type="compositionally biased region" description="Low complexity" evidence="1">
    <location>
        <begin position="55"/>
        <end position="69"/>
    </location>
</feature>
<dbReference type="HOGENOM" id="CLU_014533_0_0_1"/>
<organism evidence="2 3">
    <name type="scientific">Cyphellophora europaea (strain CBS 101466)</name>
    <name type="common">Phialophora europaea</name>
    <dbReference type="NCBI Taxonomy" id="1220924"/>
    <lineage>
        <taxon>Eukaryota</taxon>
        <taxon>Fungi</taxon>
        <taxon>Dikarya</taxon>
        <taxon>Ascomycota</taxon>
        <taxon>Pezizomycotina</taxon>
        <taxon>Eurotiomycetes</taxon>
        <taxon>Chaetothyriomycetidae</taxon>
        <taxon>Chaetothyriales</taxon>
        <taxon>Cyphellophoraceae</taxon>
        <taxon>Cyphellophora</taxon>
    </lineage>
</organism>
<feature type="compositionally biased region" description="Low complexity" evidence="1">
    <location>
        <begin position="212"/>
        <end position="222"/>
    </location>
</feature>
<feature type="compositionally biased region" description="Low complexity" evidence="1">
    <location>
        <begin position="303"/>
        <end position="316"/>
    </location>
</feature>
<dbReference type="Proteomes" id="UP000030752">
    <property type="component" value="Unassembled WGS sequence"/>
</dbReference>
<dbReference type="PANTHER" id="PTHR42106">
    <property type="entry name" value="CHROMOSOME 10, WHOLE GENOME SHOTGUN SEQUENCE"/>
    <property type="match status" value="1"/>
</dbReference>
<feature type="region of interest" description="Disordered" evidence="1">
    <location>
        <begin position="1"/>
        <end position="141"/>
    </location>
</feature>
<dbReference type="eggNOG" id="ENOG502S30V">
    <property type="taxonomic scope" value="Eukaryota"/>
</dbReference>
<feature type="region of interest" description="Disordered" evidence="1">
    <location>
        <begin position="341"/>
        <end position="382"/>
    </location>
</feature>
<feature type="compositionally biased region" description="Low complexity" evidence="1">
    <location>
        <begin position="548"/>
        <end position="559"/>
    </location>
</feature>
<feature type="region of interest" description="Disordered" evidence="1">
    <location>
        <begin position="162"/>
        <end position="200"/>
    </location>
</feature>
<feature type="compositionally biased region" description="Acidic residues" evidence="1">
    <location>
        <begin position="223"/>
        <end position="243"/>
    </location>
</feature>
<dbReference type="RefSeq" id="XP_008718405.1">
    <property type="nucleotide sequence ID" value="XM_008720183.1"/>
</dbReference>
<protein>
    <submittedName>
        <fullName evidence="2">Uncharacterized protein</fullName>
    </submittedName>
</protein>
<feature type="region of interest" description="Disordered" evidence="1">
    <location>
        <begin position="297"/>
        <end position="327"/>
    </location>
</feature>
<feature type="region of interest" description="Disordered" evidence="1">
    <location>
        <begin position="212"/>
        <end position="250"/>
    </location>
</feature>
<dbReference type="InParanoid" id="W2RTH4"/>
<gene>
    <name evidence="2" type="ORF">HMPREF1541_05846</name>
</gene>